<dbReference type="EMBL" id="JAUJYO010000009">
    <property type="protein sequence ID" value="KAK1309312.1"/>
    <property type="molecule type" value="Genomic_DNA"/>
</dbReference>
<name>A0AAV9E7L5_ACOCL</name>
<protein>
    <submittedName>
        <fullName evidence="2">Uncharacterized protein</fullName>
    </submittedName>
</protein>
<accession>A0AAV9E7L5</accession>
<evidence type="ECO:0000256" key="1">
    <source>
        <dbReference type="SAM" id="MobiDB-lite"/>
    </source>
</evidence>
<comment type="caution">
    <text evidence="2">The sequence shown here is derived from an EMBL/GenBank/DDBJ whole genome shotgun (WGS) entry which is preliminary data.</text>
</comment>
<evidence type="ECO:0000313" key="2">
    <source>
        <dbReference type="EMBL" id="KAK1309312.1"/>
    </source>
</evidence>
<keyword evidence="3" id="KW-1185">Reference proteome</keyword>
<feature type="region of interest" description="Disordered" evidence="1">
    <location>
        <begin position="34"/>
        <end position="54"/>
    </location>
</feature>
<organism evidence="2 3">
    <name type="scientific">Acorus calamus</name>
    <name type="common">Sweet flag</name>
    <dbReference type="NCBI Taxonomy" id="4465"/>
    <lineage>
        <taxon>Eukaryota</taxon>
        <taxon>Viridiplantae</taxon>
        <taxon>Streptophyta</taxon>
        <taxon>Embryophyta</taxon>
        <taxon>Tracheophyta</taxon>
        <taxon>Spermatophyta</taxon>
        <taxon>Magnoliopsida</taxon>
        <taxon>Liliopsida</taxon>
        <taxon>Acoraceae</taxon>
        <taxon>Acorus</taxon>
    </lineage>
</organism>
<evidence type="ECO:0000313" key="3">
    <source>
        <dbReference type="Proteomes" id="UP001180020"/>
    </source>
</evidence>
<dbReference type="Proteomes" id="UP001180020">
    <property type="component" value="Unassembled WGS sequence"/>
</dbReference>
<gene>
    <name evidence="2" type="ORF">QJS10_CPA09g01396</name>
</gene>
<sequence length="67" mass="7451">MGTNSIHLESDSSTAVAWAQGKDQAKEFSGYVSLNLSKNKGGGEEERRRRREEKAENVVQLICWGPN</sequence>
<proteinExistence type="predicted"/>
<dbReference type="AlphaFoldDB" id="A0AAV9E7L5"/>
<reference evidence="2" key="2">
    <citation type="submission" date="2023-06" db="EMBL/GenBank/DDBJ databases">
        <authorList>
            <person name="Ma L."/>
            <person name="Liu K.-W."/>
            <person name="Li Z."/>
            <person name="Hsiao Y.-Y."/>
            <person name="Qi Y."/>
            <person name="Fu T."/>
            <person name="Tang G."/>
            <person name="Zhang D."/>
            <person name="Sun W.-H."/>
            <person name="Liu D.-K."/>
            <person name="Li Y."/>
            <person name="Chen G.-Z."/>
            <person name="Liu X.-D."/>
            <person name="Liao X.-Y."/>
            <person name="Jiang Y.-T."/>
            <person name="Yu X."/>
            <person name="Hao Y."/>
            <person name="Huang J."/>
            <person name="Zhao X.-W."/>
            <person name="Ke S."/>
            <person name="Chen Y.-Y."/>
            <person name="Wu W.-L."/>
            <person name="Hsu J.-L."/>
            <person name="Lin Y.-F."/>
            <person name="Huang M.-D."/>
            <person name="Li C.-Y."/>
            <person name="Huang L."/>
            <person name="Wang Z.-W."/>
            <person name="Zhao X."/>
            <person name="Zhong W.-Y."/>
            <person name="Peng D.-H."/>
            <person name="Ahmad S."/>
            <person name="Lan S."/>
            <person name="Zhang J.-S."/>
            <person name="Tsai W.-C."/>
            <person name="Van De Peer Y."/>
            <person name="Liu Z.-J."/>
        </authorList>
    </citation>
    <scope>NUCLEOTIDE SEQUENCE</scope>
    <source>
        <strain evidence="2">CP</strain>
        <tissue evidence="2">Leaves</tissue>
    </source>
</reference>
<reference evidence="2" key="1">
    <citation type="journal article" date="2023" name="Nat. Commun.">
        <title>Diploid and tetraploid genomes of Acorus and the evolution of monocots.</title>
        <authorList>
            <person name="Ma L."/>
            <person name="Liu K.W."/>
            <person name="Li Z."/>
            <person name="Hsiao Y.Y."/>
            <person name="Qi Y."/>
            <person name="Fu T."/>
            <person name="Tang G.D."/>
            <person name="Zhang D."/>
            <person name="Sun W.H."/>
            <person name="Liu D.K."/>
            <person name="Li Y."/>
            <person name="Chen G.Z."/>
            <person name="Liu X.D."/>
            <person name="Liao X.Y."/>
            <person name="Jiang Y.T."/>
            <person name="Yu X."/>
            <person name="Hao Y."/>
            <person name="Huang J."/>
            <person name="Zhao X.W."/>
            <person name="Ke S."/>
            <person name="Chen Y.Y."/>
            <person name="Wu W.L."/>
            <person name="Hsu J.L."/>
            <person name="Lin Y.F."/>
            <person name="Huang M.D."/>
            <person name="Li C.Y."/>
            <person name="Huang L."/>
            <person name="Wang Z.W."/>
            <person name="Zhao X."/>
            <person name="Zhong W.Y."/>
            <person name="Peng D.H."/>
            <person name="Ahmad S."/>
            <person name="Lan S."/>
            <person name="Zhang J.S."/>
            <person name="Tsai W.C."/>
            <person name="Van de Peer Y."/>
            <person name="Liu Z.J."/>
        </authorList>
    </citation>
    <scope>NUCLEOTIDE SEQUENCE</scope>
    <source>
        <strain evidence="2">CP</strain>
    </source>
</reference>
<feature type="compositionally biased region" description="Basic and acidic residues" evidence="1">
    <location>
        <begin position="41"/>
        <end position="54"/>
    </location>
</feature>